<comment type="caution">
    <text evidence="2">The sequence shown here is derived from an EMBL/GenBank/DDBJ whole genome shotgun (WGS) entry which is preliminary data.</text>
</comment>
<dbReference type="RefSeq" id="WP_214506105.1">
    <property type="nucleotide sequence ID" value="NZ_JAHEPS010000001.1"/>
</dbReference>
<dbReference type="Proteomes" id="UP001195903">
    <property type="component" value="Unassembled WGS sequence"/>
</dbReference>
<sequence>MSSSPAQSTPLELPHGSCLWVGERQSEPWHPRVVEVSCADEAVRQASDGSLIILSLPAEEQDVALWLLRESGSTALNQILVCHESALSPYLADGIFDAGFRSRQSQFQERRAQMRLSHGKDPELKLLCWMWLSEGALRPHRIPARPELYDYPLLSAWGVEPAREAIALLQNLKQKGWIEPDKLWDRTRHCPQCDSGHLNYIDVCPKCTSLDIEHRSSLHCFNCGHVGAKDQFLRQGQLACPNCSTQLRHIGVDYDRPIENQGCNSCDHLFVEARVEAHCLHCASASVLDRLKVRNIHGFRLSAAGRTLVRQGALQDLFSLVPGERMSQGQFHWLVSWQNQLALRHGHTHSVLAIEMLNLEQFLQSEGETRGFARLDALLERLKGLIRVTDACSNYTDLGLLLFLPYTSVADVRVVVAKLREMEGLQEGASINLRLRAISLPAKEMGEDVANWLGPALAGAEQL</sequence>
<feature type="domain" description="Thaumarchaeal output" evidence="1">
    <location>
        <begin position="118"/>
        <end position="301"/>
    </location>
</feature>
<keyword evidence="3" id="KW-1185">Reference proteome</keyword>
<evidence type="ECO:0000313" key="3">
    <source>
        <dbReference type="Proteomes" id="UP001195903"/>
    </source>
</evidence>
<evidence type="ECO:0000259" key="1">
    <source>
        <dbReference type="Pfam" id="PF18551"/>
    </source>
</evidence>
<organism evidence="2 3">
    <name type="scientific">Shewanella jiangmenensis</name>
    <dbReference type="NCBI Taxonomy" id="2837387"/>
    <lineage>
        <taxon>Bacteria</taxon>
        <taxon>Pseudomonadati</taxon>
        <taxon>Pseudomonadota</taxon>
        <taxon>Gammaproteobacteria</taxon>
        <taxon>Alteromonadales</taxon>
        <taxon>Shewanellaceae</taxon>
        <taxon>Shewanella</taxon>
    </lineage>
</organism>
<protein>
    <recommendedName>
        <fullName evidence="1">Thaumarchaeal output domain-containing protein</fullName>
    </recommendedName>
</protein>
<evidence type="ECO:0000313" key="2">
    <source>
        <dbReference type="EMBL" id="MBT1443960.1"/>
    </source>
</evidence>
<dbReference type="EMBL" id="JAHEPS010000001">
    <property type="protein sequence ID" value="MBT1443960.1"/>
    <property type="molecule type" value="Genomic_DNA"/>
</dbReference>
<dbReference type="InterPro" id="IPR040572">
    <property type="entry name" value="TackOD1"/>
</dbReference>
<proteinExistence type="predicted"/>
<gene>
    <name evidence="2" type="ORF">KJI95_05400</name>
</gene>
<name>A0ABS5V215_9GAMM</name>
<reference evidence="2 3" key="1">
    <citation type="submission" date="2021-05" db="EMBL/GenBank/DDBJ databases">
        <title>Shewanella sp. JM162201.</title>
        <authorList>
            <person name="Xu S."/>
            <person name="Li A."/>
        </authorList>
    </citation>
    <scope>NUCLEOTIDE SEQUENCE [LARGE SCALE GENOMIC DNA]</scope>
    <source>
        <strain evidence="2 3">JM162201</strain>
    </source>
</reference>
<dbReference type="Pfam" id="PF18551">
    <property type="entry name" value="TackOD1"/>
    <property type="match status" value="1"/>
</dbReference>
<accession>A0ABS5V215</accession>